<dbReference type="OrthoDB" id="339793at2"/>
<evidence type="ECO:0000313" key="3">
    <source>
        <dbReference type="Proteomes" id="UP000232122"/>
    </source>
</evidence>
<dbReference type="RefSeq" id="WP_100748250.1">
    <property type="nucleotide sequence ID" value="NZ_NPEF02000012.1"/>
</dbReference>
<dbReference type="Proteomes" id="UP000232122">
    <property type="component" value="Unassembled WGS sequence"/>
</dbReference>
<organism evidence="2">
    <name type="scientific">Leptospira ellisii</name>
    <dbReference type="NCBI Taxonomy" id="2023197"/>
    <lineage>
        <taxon>Bacteria</taxon>
        <taxon>Pseudomonadati</taxon>
        <taxon>Spirochaetota</taxon>
        <taxon>Spirochaetia</taxon>
        <taxon>Leptospirales</taxon>
        <taxon>Leptospiraceae</taxon>
        <taxon>Leptospira</taxon>
    </lineage>
</organism>
<evidence type="ECO:0000313" key="1">
    <source>
        <dbReference type="EMBL" id="MDV6236191.1"/>
    </source>
</evidence>
<reference evidence="1" key="3">
    <citation type="submission" date="2023-10" db="EMBL/GenBank/DDBJ databases">
        <authorList>
            <person name="Picardeau M."/>
            <person name="Thibeaux R."/>
        </authorList>
    </citation>
    <scope>NUCLEOTIDE SEQUENCE</scope>
    <source>
        <strain evidence="1">ATI7-C-A5</strain>
    </source>
</reference>
<dbReference type="EMBL" id="NPEF02000012">
    <property type="protein sequence ID" value="MDV6236191.1"/>
    <property type="molecule type" value="Genomic_DNA"/>
</dbReference>
<dbReference type="EMBL" id="NPEF01000457">
    <property type="protein sequence ID" value="PJZ90905.1"/>
    <property type="molecule type" value="Genomic_DNA"/>
</dbReference>
<comment type="caution">
    <text evidence="2">The sequence shown here is derived from an EMBL/GenBank/DDBJ whole genome shotgun (WGS) entry which is preliminary data.</text>
</comment>
<accession>A0A2N0B305</accession>
<keyword evidence="3" id="KW-1185">Reference proteome</keyword>
<sequence length="128" mass="15034">MWELIRKLRFSEQSALEYIPVRELSHKLRFQKGLPSSYSALSFPVGTHTKTSRWKADPVELLDSVPHSGFLVDMNQKTAKLLSKYAALKAGDSEQRKLLEKQFKREWLVLNEHQKDRKRQEILKELVK</sequence>
<accession>A0A2N0BG19</accession>
<gene>
    <name evidence="1" type="ORF">CH379_011210</name>
    <name evidence="2" type="ORF">CH379_21675</name>
</gene>
<proteinExistence type="predicted"/>
<dbReference type="AlphaFoldDB" id="A0A2N0B305"/>
<protein>
    <submittedName>
        <fullName evidence="2">Uncharacterized protein</fullName>
    </submittedName>
</protein>
<evidence type="ECO:0000313" key="2">
    <source>
        <dbReference type="EMBL" id="PJZ90905.1"/>
    </source>
</evidence>
<name>A0A2N0B305_9LEPT</name>
<reference evidence="2" key="1">
    <citation type="submission" date="2017-07" db="EMBL/GenBank/DDBJ databases">
        <title>Leptospira spp. isolated from tropical soils.</title>
        <authorList>
            <person name="Thibeaux R."/>
            <person name="Iraola G."/>
            <person name="Ferres I."/>
            <person name="Bierque E."/>
            <person name="Girault D."/>
            <person name="Soupe-Gilbert M.-E."/>
            <person name="Picardeau M."/>
            <person name="Goarant C."/>
        </authorList>
    </citation>
    <scope>NUCLEOTIDE SEQUENCE [LARGE SCALE GENOMIC DNA]</scope>
    <source>
        <strain evidence="2">ATI7-C-A5</strain>
    </source>
</reference>
<reference evidence="1 3" key="2">
    <citation type="journal article" date="2018" name="Microb. Genom.">
        <title>Deciphering the unexplored Leptospira diversity from soils uncovers genomic evolution to virulence.</title>
        <authorList>
            <person name="Thibeaux R."/>
            <person name="Iraola G."/>
            <person name="Ferres I."/>
            <person name="Bierque E."/>
            <person name="Girault D."/>
            <person name="Soupe-Gilbert M.E."/>
            <person name="Picardeau M."/>
            <person name="Goarant C."/>
        </authorList>
    </citation>
    <scope>NUCLEOTIDE SEQUENCE [LARGE SCALE GENOMIC DNA]</scope>
    <source>
        <strain evidence="1 3">ATI7-C-A5</strain>
    </source>
</reference>